<dbReference type="eggNOG" id="COG1262">
    <property type="taxonomic scope" value="Bacteria"/>
</dbReference>
<keyword evidence="1" id="KW-0732">Signal</keyword>
<evidence type="ECO:0000256" key="1">
    <source>
        <dbReference type="SAM" id="SignalP"/>
    </source>
</evidence>
<feature type="signal peptide" evidence="1">
    <location>
        <begin position="1"/>
        <end position="32"/>
    </location>
</feature>
<sequence>MIKVNCGRCLRQLLWRGVFAVALLALPFPLWAADWSPLSDTGQNKCYDAQGAEIVCPTAGQPFLGQDAQYQGATSVFRDNGNQTVSDQQSGLMWMKSSDDIARRWQDAITYCNERVFAGHDDWRLPSKFELESIVNYGRSFPAVNEVFSCPGSFTWSKTVHVGNPEYAWSVYCDDGADHWVHKTNTYSVRCVRNER</sequence>
<dbReference type="STRING" id="1167006.UWK_00069"/>
<dbReference type="AlphaFoldDB" id="M1P4N0"/>
<dbReference type="InterPro" id="IPR011460">
    <property type="entry name" value="Lcl_C"/>
</dbReference>
<name>M1P4N0_DESSD</name>
<keyword evidence="4" id="KW-1185">Reference proteome</keyword>
<protein>
    <recommendedName>
        <fullName evidence="2">Lcl C-terminal domain-containing protein</fullName>
    </recommendedName>
</protein>
<evidence type="ECO:0000259" key="2">
    <source>
        <dbReference type="Pfam" id="PF07603"/>
    </source>
</evidence>
<dbReference type="HOGENOM" id="CLU_1388317_0_0_7"/>
<dbReference type="PANTHER" id="PTHR35812">
    <property type="entry name" value="LIPOPROTEIN"/>
    <property type="match status" value="1"/>
</dbReference>
<reference evidence="4" key="1">
    <citation type="journal article" date="2013" name="Stand. Genomic Sci.">
        <title>Complete genome sequence of Desulfocapsa sulfexigens, a marine deltaproteobacterium specialized in disproportionating inorganic sulfur compounds.</title>
        <authorList>
            <person name="Finster K.W."/>
            <person name="Kjeldsen K.U."/>
            <person name="Kube M."/>
            <person name="Reinhardt R."/>
            <person name="Mussmann M."/>
            <person name="Amann R."/>
            <person name="Schreiber L."/>
        </authorList>
    </citation>
    <scope>NUCLEOTIDE SEQUENCE [LARGE SCALE GENOMIC DNA]</scope>
    <source>
        <strain evidence="4">DSM 10523 / SB164P1</strain>
    </source>
</reference>
<feature type="domain" description="Lcl C-terminal" evidence="2">
    <location>
        <begin position="83"/>
        <end position="193"/>
    </location>
</feature>
<feature type="chain" id="PRO_5004016077" description="Lcl C-terminal domain-containing protein" evidence="1">
    <location>
        <begin position="33"/>
        <end position="196"/>
    </location>
</feature>
<dbReference type="Proteomes" id="UP000011721">
    <property type="component" value="Chromosome"/>
</dbReference>
<dbReference type="KEGG" id="dsf:UWK_00069"/>
<dbReference type="RefSeq" id="WP_015402356.1">
    <property type="nucleotide sequence ID" value="NC_020304.1"/>
</dbReference>
<evidence type="ECO:0000313" key="3">
    <source>
        <dbReference type="EMBL" id="AGF76657.1"/>
    </source>
</evidence>
<accession>M1P4N0</accession>
<evidence type="ECO:0000313" key="4">
    <source>
        <dbReference type="Proteomes" id="UP000011721"/>
    </source>
</evidence>
<organism evidence="3 4">
    <name type="scientific">Desulfocapsa sulfexigens (strain DSM 10523 / SB164P1)</name>
    <dbReference type="NCBI Taxonomy" id="1167006"/>
    <lineage>
        <taxon>Bacteria</taxon>
        <taxon>Pseudomonadati</taxon>
        <taxon>Thermodesulfobacteriota</taxon>
        <taxon>Desulfobulbia</taxon>
        <taxon>Desulfobulbales</taxon>
        <taxon>Desulfocapsaceae</taxon>
        <taxon>Desulfocapsa</taxon>
    </lineage>
</organism>
<proteinExistence type="predicted"/>
<dbReference type="EMBL" id="CP003985">
    <property type="protein sequence ID" value="AGF76657.1"/>
    <property type="molecule type" value="Genomic_DNA"/>
</dbReference>
<gene>
    <name evidence="3" type="ordered locus">UWK_00069</name>
</gene>
<dbReference type="Pfam" id="PF07603">
    <property type="entry name" value="Lcl_C"/>
    <property type="match status" value="1"/>
</dbReference>
<dbReference type="OrthoDB" id="9793251at2"/>
<dbReference type="PANTHER" id="PTHR35812:SF1">
    <property type="entry name" value="LIPOPROTEIN"/>
    <property type="match status" value="1"/>
</dbReference>